<organism evidence="2">
    <name type="scientific">viral metagenome</name>
    <dbReference type="NCBI Taxonomy" id="1070528"/>
    <lineage>
        <taxon>unclassified sequences</taxon>
        <taxon>metagenomes</taxon>
        <taxon>organismal metagenomes</taxon>
    </lineage>
</organism>
<dbReference type="EMBL" id="MT142528">
    <property type="protein sequence ID" value="QJA84362.1"/>
    <property type="molecule type" value="Genomic_DNA"/>
</dbReference>
<dbReference type="AlphaFoldDB" id="A0A6M3KR62"/>
<reference evidence="2" key="1">
    <citation type="submission" date="2020-03" db="EMBL/GenBank/DDBJ databases">
        <title>The deep terrestrial virosphere.</title>
        <authorList>
            <person name="Holmfeldt K."/>
            <person name="Nilsson E."/>
            <person name="Simone D."/>
            <person name="Lopez-Fernandez M."/>
            <person name="Wu X."/>
            <person name="de Brujin I."/>
            <person name="Lundin D."/>
            <person name="Andersson A."/>
            <person name="Bertilsson S."/>
            <person name="Dopson M."/>
        </authorList>
    </citation>
    <scope>NUCLEOTIDE SEQUENCE</scope>
    <source>
        <strain evidence="2">MM415A00199</strain>
        <strain evidence="1">MM415B00346</strain>
    </source>
</reference>
<name>A0A6M3KR62_9ZZZZ</name>
<gene>
    <name evidence="2" type="ORF">MM415A00199_0019</name>
    <name evidence="1" type="ORF">MM415B00346_0005</name>
</gene>
<evidence type="ECO:0000313" key="1">
    <source>
        <dbReference type="EMBL" id="QJA66495.1"/>
    </source>
</evidence>
<sequence length="106" mass="12023">MILKWHGIVEDPFHGITVDGHYIVAEVWDAHFPGKVTVIIADKSFSGDLEAFEEMRGYGEYTPGEPEELTVGPHDIIEILRRYEGQVVTLWIADEPVNTLEDSEVR</sequence>
<proteinExistence type="predicted"/>
<accession>A0A6M3KR62</accession>
<evidence type="ECO:0000313" key="2">
    <source>
        <dbReference type="EMBL" id="QJA84362.1"/>
    </source>
</evidence>
<dbReference type="EMBL" id="MT141556">
    <property type="protein sequence ID" value="QJA66495.1"/>
    <property type="molecule type" value="Genomic_DNA"/>
</dbReference>
<protein>
    <submittedName>
        <fullName evidence="2">Uncharacterized protein</fullName>
    </submittedName>
</protein>